<keyword evidence="1" id="KW-0418">Kinase</keyword>
<dbReference type="AlphaFoldDB" id="A0A1M6A2H3"/>
<dbReference type="EMBL" id="FQYY01000001">
    <property type="protein sequence ID" value="SHI30413.1"/>
    <property type="molecule type" value="Genomic_DNA"/>
</dbReference>
<accession>A0A1M6A2H3</accession>
<keyword evidence="1" id="KW-0808">Transferase</keyword>
<dbReference type="RefSeq" id="WP_073146992.1">
    <property type="nucleotide sequence ID" value="NZ_FQYY01000001.1"/>
</dbReference>
<organism evidence="1 2">
    <name type="scientific">Mesonia phycicola</name>
    <dbReference type="NCBI Taxonomy" id="579105"/>
    <lineage>
        <taxon>Bacteria</taxon>
        <taxon>Pseudomonadati</taxon>
        <taxon>Bacteroidota</taxon>
        <taxon>Flavobacteriia</taxon>
        <taxon>Flavobacteriales</taxon>
        <taxon>Flavobacteriaceae</taxon>
        <taxon>Mesonia</taxon>
    </lineage>
</organism>
<dbReference type="Proteomes" id="UP000184225">
    <property type="component" value="Unassembled WGS sequence"/>
</dbReference>
<dbReference type="InterPro" id="IPR018490">
    <property type="entry name" value="cNMP-bd_dom_sf"/>
</dbReference>
<dbReference type="SUPFAM" id="SSF51206">
    <property type="entry name" value="cAMP-binding domain-like"/>
    <property type="match status" value="1"/>
</dbReference>
<keyword evidence="2" id="KW-1185">Reference proteome</keyword>
<dbReference type="InterPro" id="IPR014710">
    <property type="entry name" value="RmlC-like_jellyroll"/>
</dbReference>
<proteinExistence type="predicted"/>
<evidence type="ECO:0000313" key="2">
    <source>
        <dbReference type="Proteomes" id="UP000184225"/>
    </source>
</evidence>
<name>A0A1M6A2H3_9FLAO</name>
<evidence type="ECO:0000313" key="1">
    <source>
        <dbReference type="EMBL" id="SHI30413.1"/>
    </source>
</evidence>
<protein>
    <submittedName>
        <fullName evidence="1">cAMP-binding domain of CRP or a regulatory subunit of cAMP-dependent protein kinases</fullName>
    </submittedName>
</protein>
<dbReference type="OrthoDB" id="758145at2"/>
<dbReference type="Gene3D" id="2.60.120.10">
    <property type="entry name" value="Jelly Rolls"/>
    <property type="match status" value="1"/>
</dbReference>
<dbReference type="GO" id="GO:0016301">
    <property type="term" value="F:kinase activity"/>
    <property type="evidence" value="ECO:0007669"/>
    <property type="project" value="UniProtKB-KW"/>
</dbReference>
<sequence length="192" mass="23097">MDILKYIQKQYSHFNLTDNELAVLGEHITVQHFKRNQLFLEENTTCKKMGLLITGIAYSYIINNHAEEVIQDFYYPSGPEILFDYESYFLQKKSNLNIKFQEEAIVSYFYIEEIKKLYNEYPRFLQFEFLLTQQEFVKTVHKNQILQVKSAEEKITLLQHQNPKVFELFPYVQIASYLGIHRNTFRRVFSKH</sequence>
<dbReference type="STRING" id="579105.SAMN04488096_10113"/>
<reference evidence="1 2" key="1">
    <citation type="submission" date="2016-11" db="EMBL/GenBank/DDBJ databases">
        <authorList>
            <person name="Jaros S."/>
            <person name="Januszkiewicz K."/>
            <person name="Wedrychowicz H."/>
        </authorList>
    </citation>
    <scope>NUCLEOTIDE SEQUENCE [LARGE SCALE GENOMIC DNA]</scope>
    <source>
        <strain evidence="1 2">DSM 21425</strain>
    </source>
</reference>
<gene>
    <name evidence="1" type="ORF">SAMN04488096_10113</name>
</gene>